<dbReference type="InterPro" id="IPR010285">
    <property type="entry name" value="DNA_helicase_pif1-like_DEAD"/>
</dbReference>
<keyword evidence="1" id="KW-0378">Hydrolase</keyword>
<dbReference type="OrthoDB" id="9901758at2759"/>
<keyword evidence="1" id="KW-0547">Nucleotide-binding</keyword>
<evidence type="ECO:0000256" key="1">
    <source>
        <dbReference type="RuleBase" id="RU363044"/>
    </source>
</evidence>
<keyword evidence="1" id="KW-0234">DNA repair</keyword>
<name>A0A6P8QDH4_GEOSA</name>
<dbReference type="InterPro" id="IPR027417">
    <property type="entry name" value="P-loop_NTPase"/>
</dbReference>
<dbReference type="KEGG" id="gsh:117359137"/>
<dbReference type="GO" id="GO:0043139">
    <property type="term" value="F:5'-3' DNA helicase activity"/>
    <property type="evidence" value="ECO:0007669"/>
    <property type="project" value="UniProtKB-EC"/>
</dbReference>
<dbReference type="GO" id="GO:0000723">
    <property type="term" value="P:telomere maintenance"/>
    <property type="evidence" value="ECO:0007669"/>
    <property type="project" value="InterPro"/>
</dbReference>
<dbReference type="GO" id="GO:0006310">
    <property type="term" value="P:DNA recombination"/>
    <property type="evidence" value="ECO:0007669"/>
    <property type="project" value="UniProtKB-KW"/>
</dbReference>
<organism evidence="4 5">
    <name type="scientific">Geotrypetes seraphini</name>
    <name type="common">Gaboon caecilian</name>
    <name type="synonym">Caecilia seraphini</name>
    <dbReference type="NCBI Taxonomy" id="260995"/>
    <lineage>
        <taxon>Eukaryota</taxon>
        <taxon>Metazoa</taxon>
        <taxon>Chordata</taxon>
        <taxon>Craniata</taxon>
        <taxon>Vertebrata</taxon>
        <taxon>Euteleostomi</taxon>
        <taxon>Amphibia</taxon>
        <taxon>Gymnophiona</taxon>
        <taxon>Geotrypetes</taxon>
    </lineage>
</organism>
<accession>A0A6P8QDH4</accession>
<evidence type="ECO:0000259" key="2">
    <source>
        <dbReference type="Pfam" id="PF05970"/>
    </source>
</evidence>
<evidence type="ECO:0000259" key="3">
    <source>
        <dbReference type="Pfam" id="PF14214"/>
    </source>
</evidence>
<dbReference type="EC" id="5.6.2.3" evidence="1"/>
<dbReference type="InParanoid" id="A0A6P8QDH4"/>
<dbReference type="Pfam" id="PF14214">
    <property type="entry name" value="Helitron_like_N"/>
    <property type="match status" value="1"/>
</dbReference>
<dbReference type="InterPro" id="IPR025476">
    <property type="entry name" value="Helitron_helicase-like"/>
</dbReference>
<comment type="cofactor">
    <cofactor evidence="1">
        <name>Mg(2+)</name>
        <dbReference type="ChEBI" id="CHEBI:18420"/>
    </cofactor>
</comment>
<keyword evidence="1" id="KW-0347">Helicase</keyword>
<evidence type="ECO:0000313" key="4">
    <source>
        <dbReference type="Proteomes" id="UP000515159"/>
    </source>
</evidence>
<keyword evidence="4" id="KW-1185">Reference proteome</keyword>
<dbReference type="PANTHER" id="PTHR10492:SF57">
    <property type="entry name" value="ATP-DEPENDENT DNA HELICASE"/>
    <property type="match status" value="1"/>
</dbReference>
<gene>
    <name evidence="5" type="primary">LOC117359137</name>
</gene>
<evidence type="ECO:0000313" key="5">
    <source>
        <dbReference type="RefSeq" id="XP_033797247.1"/>
    </source>
</evidence>
<dbReference type="PANTHER" id="PTHR10492">
    <property type="match status" value="1"/>
</dbReference>
<keyword evidence="1" id="KW-0067">ATP-binding</keyword>
<dbReference type="SUPFAM" id="SSF52540">
    <property type="entry name" value="P-loop containing nucleoside triphosphate hydrolases"/>
    <property type="match status" value="1"/>
</dbReference>
<keyword evidence="1" id="KW-0227">DNA damage</keyword>
<reference evidence="5" key="1">
    <citation type="submission" date="2025-08" db="UniProtKB">
        <authorList>
            <consortium name="RefSeq"/>
        </authorList>
    </citation>
    <scope>IDENTIFICATION</scope>
</reference>
<dbReference type="Gene3D" id="3.40.50.300">
    <property type="entry name" value="P-loop containing nucleotide triphosphate hydrolases"/>
    <property type="match status" value="1"/>
</dbReference>
<dbReference type="GO" id="GO:0005524">
    <property type="term" value="F:ATP binding"/>
    <property type="evidence" value="ECO:0007669"/>
    <property type="project" value="UniProtKB-KW"/>
</dbReference>
<dbReference type="Pfam" id="PF05970">
    <property type="entry name" value="PIF1"/>
    <property type="match status" value="1"/>
</dbReference>
<dbReference type="Proteomes" id="UP000515159">
    <property type="component" value="Chromosome 4"/>
</dbReference>
<comment type="catalytic activity">
    <reaction evidence="1">
        <text>ATP + H2O = ADP + phosphate + H(+)</text>
        <dbReference type="Rhea" id="RHEA:13065"/>
        <dbReference type="ChEBI" id="CHEBI:15377"/>
        <dbReference type="ChEBI" id="CHEBI:15378"/>
        <dbReference type="ChEBI" id="CHEBI:30616"/>
        <dbReference type="ChEBI" id="CHEBI:43474"/>
        <dbReference type="ChEBI" id="CHEBI:456216"/>
        <dbReference type="EC" id="5.6.2.3"/>
    </reaction>
</comment>
<sequence length="730" mass="83357">MLPMWMDGIIRSWLKPKDECTSLGMLTVDDLGALVILPSSFTGSPRHMHEYTQDAMTYVRAYGRPDLFITFTCNPTWTEIKALLINGQLPSERHDLIARIFHQKQLKLIDVITKGHVFGMARCWMYTIEWQKRGLPHSHNLIWLRDKIQPNQIDDVISAELPDPDQDPDLYAVITKNMIHGPCGYLNPSSPCMKDGKCTKRYPRQLIQDTQTGNDGYPLYRRRAIEDGGFKAKLTLRSKIEIEIDNRWVVPYSPLLSKMFQAHINVEYRNSVKSIKYVCKYINKGSDMAVFSLNSQSPNDEVMRYQLGRYISSNEAVWRILTFTIHQRHPIVLHLSVHLENGQRVYFTTESASRLAYQPSNTTLTAFFQLCQQDAFARTLLYPEIPRYYTWNISRKVFCRRKIGKPVPEDDVFTSDALGRVYTVHPNNAECFFLRMLLHSVRGPRSFAEIRTVNGNICQTFREACQKLGLLEGDQHWNDTLREAELISLPQQFRNLFAIILTTCSPSNPNSLWEKYKEALSEDLLAKVQKENPTLEITFCTDLFNKALIILEDKCVAMINKTLLQLGLPAPVREPQDVLYTDYIREKNYNIKDLSAYVAKNKPLLNKDQKIAYQIIMDHVAKQEDANLFLDASGGTGKTFLTNLILATIRAQREVALAIASSGIAATLMEGGRTAHSALKLPLDIVRQENPTCNISKASGCAQVLKTCKLIVWDECTMAHKKALEAFMSL</sequence>
<keyword evidence="1" id="KW-0233">DNA recombination</keyword>
<dbReference type="GO" id="GO:0016787">
    <property type="term" value="F:hydrolase activity"/>
    <property type="evidence" value="ECO:0007669"/>
    <property type="project" value="UniProtKB-KW"/>
</dbReference>
<dbReference type="AlphaFoldDB" id="A0A6P8QDH4"/>
<dbReference type="GeneID" id="117359137"/>
<dbReference type="RefSeq" id="XP_033797247.1">
    <property type="nucleotide sequence ID" value="XM_033941356.1"/>
</dbReference>
<dbReference type="GO" id="GO:0006281">
    <property type="term" value="P:DNA repair"/>
    <property type="evidence" value="ECO:0007669"/>
    <property type="project" value="UniProtKB-KW"/>
</dbReference>
<protein>
    <recommendedName>
        <fullName evidence="1">ATP-dependent DNA helicase</fullName>
        <ecNumber evidence="1">5.6.2.3</ecNumber>
    </recommendedName>
</protein>
<comment type="similarity">
    <text evidence="1">Belongs to the helicase family.</text>
</comment>
<feature type="domain" description="DNA helicase Pif1-like DEAD-box helicase" evidence="2">
    <location>
        <begin position="605"/>
        <end position="726"/>
    </location>
</feature>
<feature type="domain" description="Helitron helicase-like" evidence="3">
    <location>
        <begin position="30"/>
        <end position="142"/>
    </location>
</feature>
<proteinExistence type="inferred from homology"/>